<dbReference type="InterPro" id="IPR036427">
    <property type="entry name" value="Bromodomain-like_sf"/>
</dbReference>
<feature type="compositionally biased region" description="Basic and acidic residues" evidence="6">
    <location>
        <begin position="820"/>
        <end position="836"/>
    </location>
</feature>
<feature type="repeat" description="WD" evidence="5">
    <location>
        <begin position="336"/>
        <end position="378"/>
    </location>
</feature>
<feature type="region of interest" description="Disordered" evidence="6">
    <location>
        <begin position="1238"/>
        <end position="1353"/>
    </location>
</feature>
<feature type="repeat" description="WD" evidence="5">
    <location>
        <begin position="1"/>
        <end position="32"/>
    </location>
</feature>
<dbReference type="GO" id="GO:0007010">
    <property type="term" value="P:cytoskeleton organization"/>
    <property type="evidence" value="ECO:0007669"/>
    <property type="project" value="TreeGrafter"/>
</dbReference>
<organism evidence="8 9">
    <name type="scientific">Dispira parvispora</name>
    <dbReference type="NCBI Taxonomy" id="1520584"/>
    <lineage>
        <taxon>Eukaryota</taxon>
        <taxon>Fungi</taxon>
        <taxon>Fungi incertae sedis</taxon>
        <taxon>Zoopagomycota</taxon>
        <taxon>Kickxellomycotina</taxon>
        <taxon>Dimargaritomycetes</taxon>
        <taxon>Dimargaritales</taxon>
        <taxon>Dimargaritaceae</taxon>
        <taxon>Dispira</taxon>
    </lineage>
</organism>
<evidence type="ECO:0000256" key="3">
    <source>
        <dbReference type="ARBA" id="ARBA00023117"/>
    </source>
</evidence>
<dbReference type="SMART" id="SM00297">
    <property type="entry name" value="BROMO"/>
    <property type="match status" value="1"/>
</dbReference>
<keyword evidence="3 4" id="KW-0103">Bromodomain</keyword>
<keyword evidence="1 5" id="KW-0853">WD repeat</keyword>
<dbReference type="OrthoDB" id="538223at2759"/>
<dbReference type="PROSITE" id="PS50014">
    <property type="entry name" value="BROMODOMAIN_2"/>
    <property type="match status" value="1"/>
</dbReference>
<accession>A0A9W8E259</accession>
<dbReference type="InterPro" id="IPR036322">
    <property type="entry name" value="WD40_repeat_dom_sf"/>
</dbReference>
<feature type="compositionally biased region" description="Acidic residues" evidence="6">
    <location>
        <begin position="1274"/>
        <end position="1285"/>
    </location>
</feature>
<evidence type="ECO:0000256" key="4">
    <source>
        <dbReference type="PROSITE-ProRule" id="PRU00035"/>
    </source>
</evidence>
<feature type="non-terminal residue" evidence="8">
    <location>
        <position position="1353"/>
    </location>
</feature>
<sequence>MAVNLENTLLATSSMDGILRVWDLKTGAPQVILMGHRTGSRKAISSVLFSPAPIPEIRYLLATGEDGKARLWRWSRTHNTFSGEPFVLDCRTHPRDSIRCSVFNSTGSHFAISGTDGVIRVFSTVGGLTPDQVDLPRRKQFYSMQTASADKQRLSGYSDGVTVPADPLGARQDMPPPKLVAQLEGHSSGVTALLYSRDGTRLMSSSLDGTARVWRFDPKTRQWSSLAFEMDTLIPSDQVSSDGVPSRDQSLAPGLPGHPTDAPVSQNTTQPDDPGATGDSPNDGEPISPTSLTGPTKPAPITMSMWSLQDEFVVIASSMGTVKVFDSHTGQLHKSLVGHTAEVYVIFAHPFSPQLVLTAGYDGRVILWNIETGEKFTEFHYPDRQFLDGRFSPDGYQFVVSDDQGACRLFGLGCNIANYYHARQFKEQMFITDYMAVVLDTDLNVIDEQTQVAPHLLQRPPISDFDGREYAAQKPPNYGNDFPTSLPAGMFEKQELARLEELQRELATLGEETLVTSIVPGKAARKQRRTRQPTASRAPEEEDPLAIEAPIYPLPDDEDDGEYQGTSSSAESAIEEEQEYNAHDTYAGVHAYLDDEAVEDNTFSMSDEDNEDEYQERGYSGRHRSSRGRRRTTSSNRQNNRARRRDTYGGGRISARESSQRSITRYAMADEESDGPSGLSPGHSDSDELLGGYLSRTRSQRSTRRTNISTVFGPSTSVGNHSNSEEDDGEMSYSQAGRLRRRRTEPSYLESSDSDSAFIEFIEAQTTKPSASSQAGTTANGHSGPSTTGEAGSGSTARRRRGKRPMVALYTSSDEDENQEDKALSDDDERSGHSEDQLGSDEEADTLRRSQNGRGKQPAFIETTSDEEGTSSPLGSSTVGGVRGLSTESNESGRSAIPAAFPNPESTGLIYPSVIPYRPQMDDLVVYFPKGHQQFLAESPLKDQFKSQHYPWKLFPFLGHTVFGVIKDIKYQVGPPTVCTLTIQQVILPVDTLQGKIDESDTGGENPSTYTTPSFALTKHRLKVEYHDTTSCPDFVILFSVYQHSLQQRLRLNEQVIVLFNDEEKYQARIIDEKEGKEHDQPLESPVPDVWQRYKVEWDPPAYPPEWLSPWELVKGSHSPPSATIEMLGPVEEQACLKTLDELVNNRKFSVFIPPVDMATYETYPSVVAYPMCLETIQLRLTNHFYRHMEAVEFDIKLIRENASRFNEPHSYICTTAQKLPAVFHSILKDRLATLRVNDSNSSSVSSRGSSSLRSRFNHHYDSDTYAESPVGSDVEEEIDDEEGNGDDRLDPSEEESIYGDSGLADEYTPHPTTRTRSSRRRTRSTFNTSQDQHEYLVDDPTAPVVNVFDDDG</sequence>
<proteinExistence type="predicted"/>
<dbReference type="InterPro" id="IPR015943">
    <property type="entry name" value="WD40/YVTN_repeat-like_dom_sf"/>
</dbReference>
<dbReference type="PANTHER" id="PTHR16266">
    <property type="entry name" value="WD REPEAT DOMAIN 9"/>
    <property type="match status" value="1"/>
</dbReference>
<gene>
    <name evidence="8" type="ORF">IWQ62_004248</name>
</gene>
<dbReference type="PANTHER" id="PTHR16266:SF17">
    <property type="entry name" value="BRWD3"/>
    <property type="match status" value="1"/>
</dbReference>
<keyword evidence="9" id="KW-1185">Reference proteome</keyword>
<feature type="region of interest" description="Disordered" evidence="6">
    <location>
        <begin position="237"/>
        <end position="298"/>
    </location>
</feature>
<comment type="caution">
    <text evidence="8">The sequence shown here is derived from an EMBL/GenBank/DDBJ whole genome shotgun (WGS) entry which is preliminary data.</text>
</comment>
<feature type="compositionally biased region" description="Basic residues" evidence="6">
    <location>
        <begin position="620"/>
        <end position="632"/>
    </location>
</feature>
<name>A0A9W8E259_9FUNG</name>
<feature type="compositionally biased region" description="Low complexity" evidence="6">
    <location>
        <begin position="1238"/>
        <end position="1255"/>
    </location>
</feature>
<feature type="compositionally biased region" description="Polar residues" evidence="6">
    <location>
        <begin position="712"/>
        <end position="722"/>
    </location>
</feature>
<evidence type="ECO:0000256" key="5">
    <source>
        <dbReference type="PROSITE-ProRule" id="PRU00221"/>
    </source>
</evidence>
<feature type="compositionally biased region" description="Polar residues" evidence="6">
    <location>
        <begin position="764"/>
        <end position="788"/>
    </location>
</feature>
<dbReference type="SMART" id="SM00320">
    <property type="entry name" value="WD40"/>
    <property type="match status" value="6"/>
</dbReference>
<dbReference type="InterPro" id="IPR019775">
    <property type="entry name" value="WD40_repeat_CS"/>
</dbReference>
<feature type="region of interest" description="Disordered" evidence="6">
    <location>
        <begin position="520"/>
        <end position="576"/>
    </location>
</feature>
<evidence type="ECO:0000256" key="6">
    <source>
        <dbReference type="SAM" id="MobiDB-lite"/>
    </source>
</evidence>
<evidence type="ECO:0000313" key="9">
    <source>
        <dbReference type="Proteomes" id="UP001150925"/>
    </source>
</evidence>
<dbReference type="SUPFAM" id="SSF50978">
    <property type="entry name" value="WD40 repeat-like"/>
    <property type="match status" value="1"/>
</dbReference>
<dbReference type="Gene3D" id="2.130.10.10">
    <property type="entry name" value="YVTN repeat-like/Quinoprotein amine dehydrogenase"/>
    <property type="match status" value="3"/>
</dbReference>
<feature type="region of interest" description="Disordered" evidence="6">
    <location>
        <begin position="603"/>
        <end position="900"/>
    </location>
</feature>
<dbReference type="PROSITE" id="PS50294">
    <property type="entry name" value="WD_REPEATS_REGION"/>
    <property type="match status" value="3"/>
</dbReference>
<dbReference type="InterPro" id="IPR052060">
    <property type="entry name" value="Bromo_WD_repeat"/>
</dbReference>
<dbReference type="InterPro" id="IPR001487">
    <property type="entry name" value="Bromodomain"/>
</dbReference>
<dbReference type="EMBL" id="JANBPY010001351">
    <property type="protein sequence ID" value="KAJ1960397.1"/>
    <property type="molecule type" value="Genomic_DNA"/>
</dbReference>
<evidence type="ECO:0000256" key="2">
    <source>
        <dbReference type="ARBA" id="ARBA00022737"/>
    </source>
</evidence>
<evidence type="ECO:0000256" key="1">
    <source>
        <dbReference type="ARBA" id="ARBA00022574"/>
    </source>
</evidence>
<dbReference type="Proteomes" id="UP001150925">
    <property type="component" value="Unassembled WGS sequence"/>
</dbReference>
<feature type="compositionally biased region" description="Polar residues" evidence="6">
    <location>
        <begin position="237"/>
        <end position="249"/>
    </location>
</feature>
<dbReference type="Pfam" id="PF00400">
    <property type="entry name" value="WD40"/>
    <property type="match status" value="4"/>
</dbReference>
<dbReference type="GO" id="GO:0008360">
    <property type="term" value="P:regulation of cell shape"/>
    <property type="evidence" value="ECO:0007669"/>
    <property type="project" value="TreeGrafter"/>
</dbReference>
<feature type="compositionally biased region" description="Polar residues" evidence="6">
    <location>
        <begin position="870"/>
        <end position="879"/>
    </location>
</feature>
<keyword evidence="2" id="KW-0677">Repeat</keyword>
<dbReference type="Pfam" id="PF00439">
    <property type="entry name" value="Bromodomain"/>
    <property type="match status" value="1"/>
</dbReference>
<evidence type="ECO:0000259" key="7">
    <source>
        <dbReference type="PROSITE" id="PS50014"/>
    </source>
</evidence>
<feature type="repeat" description="WD" evidence="5">
    <location>
        <begin position="183"/>
        <end position="214"/>
    </location>
</feature>
<dbReference type="GO" id="GO:0005634">
    <property type="term" value="C:nucleus"/>
    <property type="evidence" value="ECO:0007669"/>
    <property type="project" value="TreeGrafter"/>
</dbReference>
<evidence type="ECO:0000313" key="8">
    <source>
        <dbReference type="EMBL" id="KAJ1960397.1"/>
    </source>
</evidence>
<dbReference type="PROSITE" id="PS50082">
    <property type="entry name" value="WD_REPEATS_2"/>
    <property type="match status" value="3"/>
</dbReference>
<dbReference type="InterPro" id="IPR001680">
    <property type="entry name" value="WD40_rpt"/>
</dbReference>
<protein>
    <recommendedName>
        <fullName evidence="7">Bromo domain-containing protein</fullName>
    </recommendedName>
</protein>
<dbReference type="PROSITE" id="PS00678">
    <property type="entry name" value="WD_REPEATS_1"/>
    <property type="match status" value="2"/>
</dbReference>
<dbReference type="GO" id="GO:0006357">
    <property type="term" value="P:regulation of transcription by RNA polymerase II"/>
    <property type="evidence" value="ECO:0007669"/>
    <property type="project" value="TreeGrafter"/>
</dbReference>
<feature type="domain" description="Bromo" evidence="7">
    <location>
        <begin position="1152"/>
        <end position="1214"/>
    </location>
</feature>
<dbReference type="SUPFAM" id="SSF47370">
    <property type="entry name" value="Bromodomain"/>
    <property type="match status" value="1"/>
</dbReference>
<reference evidence="8" key="1">
    <citation type="submission" date="2022-07" db="EMBL/GenBank/DDBJ databases">
        <title>Phylogenomic reconstructions and comparative analyses of Kickxellomycotina fungi.</title>
        <authorList>
            <person name="Reynolds N.K."/>
            <person name="Stajich J.E."/>
            <person name="Barry K."/>
            <person name="Grigoriev I.V."/>
            <person name="Crous P."/>
            <person name="Smith M.E."/>
        </authorList>
    </citation>
    <scope>NUCLEOTIDE SEQUENCE</scope>
    <source>
        <strain evidence="8">RSA 1196</strain>
    </source>
</reference>
<dbReference type="GO" id="GO:0006325">
    <property type="term" value="P:chromatin organization"/>
    <property type="evidence" value="ECO:0007669"/>
    <property type="project" value="UniProtKB-ARBA"/>
</dbReference>
<dbReference type="Gene3D" id="1.20.920.10">
    <property type="entry name" value="Bromodomain-like"/>
    <property type="match status" value="1"/>
</dbReference>